<organism evidence="2 3">
    <name type="scientific">Spongiactinospora gelatinilytica</name>
    <dbReference type="NCBI Taxonomy" id="2666298"/>
    <lineage>
        <taxon>Bacteria</taxon>
        <taxon>Bacillati</taxon>
        <taxon>Actinomycetota</taxon>
        <taxon>Actinomycetes</taxon>
        <taxon>Streptosporangiales</taxon>
        <taxon>Streptosporangiaceae</taxon>
        <taxon>Spongiactinospora</taxon>
    </lineage>
</organism>
<dbReference type="CDD" id="cd06259">
    <property type="entry name" value="YdcF-like"/>
    <property type="match status" value="1"/>
</dbReference>
<dbReference type="Pfam" id="PF02698">
    <property type="entry name" value="DUF218"/>
    <property type="match status" value="1"/>
</dbReference>
<evidence type="ECO:0000259" key="1">
    <source>
        <dbReference type="Pfam" id="PF02698"/>
    </source>
</evidence>
<feature type="domain" description="DUF218" evidence="1">
    <location>
        <begin position="58"/>
        <end position="176"/>
    </location>
</feature>
<reference evidence="2 3" key="1">
    <citation type="submission" date="2018-01" db="EMBL/GenBank/DDBJ databases">
        <title>Draft genome sequence of Sphaerisporangium sp. 7K107.</title>
        <authorList>
            <person name="Sahin N."/>
            <person name="Saygin H."/>
            <person name="Ay H."/>
        </authorList>
    </citation>
    <scope>NUCLEOTIDE SEQUENCE [LARGE SCALE GENOMIC DNA]</scope>
    <source>
        <strain evidence="2 3">7K107</strain>
    </source>
</reference>
<evidence type="ECO:0000313" key="2">
    <source>
        <dbReference type="EMBL" id="PZG44528.1"/>
    </source>
</evidence>
<dbReference type="PANTHER" id="PTHR30336">
    <property type="entry name" value="INNER MEMBRANE PROTEIN, PROBABLE PERMEASE"/>
    <property type="match status" value="1"/>
</dbReference>
<dbReference type="InterPro" id="IPR003848">
    <property type="entry name" value="DUF218"/>
</dbReference>
<dbReference type="AlphaFoldDB" id="A0A2W2H4S6"/>
<keyword evidence="3" id="KW-1185">Reference proteome</keyword>
<protein>
    <recommendedName>
        <fullName evidence="1">DUF218 domain-containing protein</fullName>
    </recommendedName>
</protein>
<dbReference type="EMBL" id="POUA01000123">
    <property type="protein sequence ID" value="PZG44528.1"/>
    <property type="molecule type" value="Genomic_DNA"/>
</dbReference>
<dbReference type="Proteomes" id="UP000248544">
    <property type="component" value="Unassembled WGS sequence"/>
</dbReference>
<dbReference type="InterPro" id="IPR051599">
    <property type="entry name" value="Cell_Envelope_Assoc"/>
</dbReference>
<dbReference type="GO" id="GO:0005886">
    <property type="term" value="C:plasma membrane"/>
    <property type="evidence" value="ECO:0007669"/>
    <property type="project" value="TreeGrafter"/>
</dbReference>
<evidence type="ECO:0000313" key="3">
    <source>
        <dbReference type="Proteomes" id="UP000248544"/>
    </source>
</evidence>
<gene>
    <name evidence="2" type="ORF">C1I98_17175</name>
</gene>
<dbReference type="RefSeq" id="WP_111168464.1">
    <property type="nucleotide sequence ID" value="NZ_POUA01000123.1"/>
</dbReference>
<dbReference type="PANTHER" id="PTHR30336:SF6">
    <property type="entry name" value="INTEGRAL MEMBRANE PROTEIN"/>
    <property type="match status" value="1"/>
</dbReference>
<comment type="caution">
    <text evidence="2">The sequence shown here is derived from an EMBL/GenBank/DDBJ whole genome shotgun (WGS) entry which is preliminary data.</text>
</comment>
<proteinExistence type="predicted"/>
<name>A0A2W2H4S6_9ACTN</name>
<sequence length="230" mass="24887">MPSRRPSRPALRRAFQATVLLSVLGIAPFTWAWLTSSGHRTVAGPRPGWEQRVPAAPVALVLGAAVRYGEPTPMLARRLDIAAALHRAGRVRVLLLSGADHGPGYDEPAVMRAYLLDRGVPGEAIVSDPAGYDTWDSCVRARKVFGADRVIVVSQVFHLPRAVTLCRMAGLEPFGVGDDSSVTWPVGTYGYALREFPASVKAFFDAVVLRSRPRLTGPPQTSLREALARP</sequence>
<accession>A0A2W2H4S6</accession>